<reference evidence="1 2" key="2">
    <citation type="journal article" date="2015" name="Biomed. Res. Int.">
        <title>Effects of Arsenite Resistance on the Growth and Functional Gene Expression of Leptospirillum ferriphilum and Acidithiobacillus thiooxidans in Pure Culture and Coculture.</title>
        <authorList>
            <person name="Jiang H."/>
            <person name="Liang Y."/>
            <person name="Yin H."/>
            <person name="Xiao Y."/>
            <person name="Guo X."/>
            <person name="Xu Y."/>
            <person name="Hu Q."/>
            <person name="Liu H."/>
            <person name="Liu X."/>
        </authorList>
    </citation>
    <scope>NUCLEOTIDE SEQUENCE [LARGE SCALE GENOMIC DNA]</scope>
    <source>
        <strain evidence="1 2">YSK</strain>
    </source>
</reference>
<dbReference type="KEGG" id="lfp:Y981_00075"/>
<sequence>MTPFEKSPESVQEIPPSTQRLINWYRNPLHELPFVSYDPEEDIIVHWAVPPISNPFQAERMGMMFGSTFAKFLAQNPENGHHLLKIVEEISEILKLEDPSSESLPGEEHIRIGFFTELGRYIARGYANGLPEYWVSKKKTGLYNGLGRNR</sequence>
<evidence type="ECO:0000313" key="1">
    <source>
        <dbReference type="EMBL" id="AIA31343.1"/>
    </source>
</evidence>
<dbReference type="AlphaFoldDB" id="A0A059XWT4"/>
<reference evidence="2" key="1">
    <citation type="submission" date="2014-02" db="EMBL/GenBank/DDBJ databases">
        <title>Complete genome sequence and comparative genomic analysis of the nitrogen-fixing bacterium Leptospirillum ferriphilum YSK.</title>
        <authorList>
            <person name="Guo X."/>
            <person name="Yin H."/>
            <person name="Liang Y."/>
            <person name="Hu Q."/>
            <person name="Ma L."/>
            <person name="Xiao Y."/>
            <person name="Zhang X."/>
            <person name="Qiu G."/>
            <person name="Liu X."/>
        </authorList>
    </citation>
    <scope>NUCLEOTIDE SEQUENCE [LARGE SCALE GENOMIC DNA]</scope>
    <source>
        <strain evidence="2">YSK</strain>
    </source>
</reference>
<dbReference type="HOGENOM" id="CLU_1738263_0_0_0"/>
<dbReference type="Proteomes" id="UP000027059">
    <property type="component" value="Chromosome"/>
</dbReference>
<accession>A0A059XWT4</accession>
<gene>
    <name evidence="1" type="ORF">Y981_00075</name>
</gene>
<proteinExistence type="predicted"/>
<evidence type="ECO:0000313" key="2">
    <source>
        <dbReference type="Proteomes" id="UP000027059"/>
    </source>
</evidence>
<protein>
    <submittedName>
        <fullName evidence="1">Uncharacterized protein</fullName>
    </submittedName>
</protein>
<keyword evidence="2" id="KW-1185">Reference proteome</keyword>
<organism evidence="1 2">
    <name type="scientific">Leptospirillum ferriphilum YSK</name>
    <dbReference type="NCBI Taxonomy" id="1441628"/>
    <lineage>
        <taxon>Bacteria</taxon>
        <taxon>Pseudomonadati</taxon>
        <taxon>Nitrospirota</taxon>
        <taxon>Nitrospiria</taxon>
        <taxon>Nitrospirales</taxon>
        <taxon>Nitrospiraceae</taxon>
        <taxon>Leptospirillum</taxon>
    </lineage>
</organism>
<name>A0A059XWT4_9BACT</name>
<dbReference type="OrthoDB" id="8587408at2"/>
<dbReference type="RefSeq" id="WP_038504130.1">
    <property type="nucleotide sequence ID" value="NZ_CP007243.1"/>
</dbReference>
<dbReference type="EMBL" id="CP007243">
    <property type="protein sequence ID" value="AIA31343.1"/>
    <property type="molecule type" value="Genomic_DNA"/>
</dbReference>